<evidence type="ECO:0000256" key="2">
    <source>
        <dbReference type="SAM" id="MobiDB-lite"/>
    </source>
</evidence>
<feature type="region of interest" description="Disordered" evidence="2">
    <location>
        <begin position="1"/>
        <end position="24"/>
    </location>
</feature>
<feature type="compositionally biased region" description="Polar residues" evidence="2">
    <location>
        <begin position="1"/>
        <end position="11"/>
    </location>
</feature>
<feature type="coiled-coil region" evidence="1">
    <location>
        <begin position="182"/>
        <end position="209"/>
    </location>
</feature>
<name>A0A9P5YFQ7_9AGAR</name>
<evidence type="ECO:0000256" key="1">
    <source>
        <dbReference type="SAM" id="Coils"/>
    </source>
</evidence>
<keyword evidence="4" id="KW-1185">Reference proteome</keyword>
<dbReference type="AlphaFoldDB" id="A0A9P5YFQ7"/>
<protein>
    <submittedName>
        <fullName evidence="3">Uncharacterized protein</fullName>
    </submittedName>
</protein>
<sequence>MSNTPLTSPMFPNSRPPSRSSNAIRSGTDSILALFEENMKKCEDTNLRNLRDLEARFKEFREHAAMNHASIALKTQEVEAELHQTKEDLSRTYLDKIEAYAVSKKAEAEAAQVKGHLDALNHSLNAFGMTYFDDLILKHDDKTAEAISQLFESLGLNDKTFPKDVASSTTMCSVVSTFSQYVEFHERSINEWEEKYRALEQERDLAMCVLKSLPNSVAAAPSKPLAAEAPKPGK</sequence>
<evidence type="ECO:0000313" key="4">
    <source>
        <dbReference type="Proteomes" id="UP000807353"/>
    </source>
</evidence>
<evidence type="ECO:0000313" key="3">
    <source>
        <dbReference type="EMBL" id="KAF9467835.1"/>
    </source>
</evidence>
<keyword evidence="1" id="KW-0175">Coiled coil</keyword>
<proteinExistence type="predicted"/>
<comment type="caution">
    <text evidence="3">The sequence shown here is derived from an EMBL/GenBank/DDBJ whole genome shotgun (WGS) entry which is preliminary data.</text>
</comment>
<gene>
    <name evidence="3" type="ORF">BDZ94DRAFT_1247858</name>
</gene>
<reference evidence="3" key="1">
    <citation type="submission" date="2020-11" db="EMBL/GenBank/DDBJ databases">
        <authorList>
            <consortium name="DOE Joint Genome Institute"/>
            <person name="Ahrendt S."/>
            <person name="Riley R."/>
            <person name="Andreopoulos W."/>
            <person name="Labutti K."/>
            <person name="Pangilinan J."/>
            <person name="Ruiz-Duenas F.J."/>
            <person name="Barrasa J.M."/>
            <person name="Sanchez-Garcia M."/>
            <person name="Camarero S."/>
            <person name="Miyauchi S."/>
            <person name="Serrano A."/>
            <person name="Linde D."/>
            <person name="Babiker R."/>
            <person name="Drula E."/>
            <person name="Ayuso-Fernandez I."/>
            <person name="Pacheco R."/>
            <person name="Padilla G."/>
            <person name="Ferreira P."/>
            <person name="Barriuso J."/>
            <person name="Kellner H."/>
            <person name="Castanera R."/>
            <person name="Alfaro M."/>
            <person name="Ramirez L."/>
            <person name="Pisabarro A.G."/>
            <person name="Kuo A."/>
            <person name="Tritt A."/>
            <person name="Lipzen A."/>
            <person name="He G."/>
            <person name="Yan M."/>
            <person name="Ng V."/>
            <person name="Cullen D."/>
            <person name="Martin F."/>
            <person name="Rosso M.-N."/>
            <person name="Henrissat B."/>
            <person name="Hibbett D."/>
            <person name="Martinez A.T."/>
            <person name="Grigoriev I.V."/>
        </authorList>
    </citation>
    <scope>NUCLEOTIDE SEQUENCE</scope>
    <source>
        <strain evidence="3">CBS 247.69</strain>
    </source>
</reference>
<accession>A0A9P5YFQ7</accession>
<organism evidence="3 4">
    <name type="scientific">Collybia nuda</name>
    <dbReference type="NCBI Taxonomy" id="64659"/>
    <lineage>
        <taxon>Eukaryota</taxon>
        <taxon>Fungi</taxon>
        <taxon>Dikarya</taxon>
        <taxon>Basidiomycota</taxon>
        <taxon>Agaricomycotina</taxon>
        <taxon>Agaricomycetes</taxon>
        <taxon>Agaricomycetidae</taxon>
        <taxon>Agaricales</taxon>
        <taxon>Tricholomatineae</taxon>
        <taxon>Clitocybaceae</taxon>
        <taxon>Collybia</taxon>
    </lineage>
</organism>
<dbReference type="Proteomes" id="UP000807353">
    <property type="component" value="Unassembled WGS sequence"/>
</dbReference>
<dbReference type="OrthoDB" id="3069577at2759"/>
<dbReference type="EMBL" id="MU150235">
    <property type="protein sequence ID" value="KAF9467835.1"/>
    <property type="molecule type" value="Genomic_DNA"/>
</dbReference>
<feature type="compositionally biased region" description="Low complexity" evidence="2">
    <location>
        <begin position="12"/>
        <end position="22"/>
    </location>
</feature>